<evidence type="ECO:0000259" key="1">
    <source>
        <dbReference type="Pfam" id="PF13439"/>
    </source>
</evidence>
<dbReference type="InterPro" id="IPR050194">
    <property type="entry name" value="Glycosyltransferase_grp1"/>
</dbReference>
<dbReference type="Proteomes" id="UP000254258">
    <property type="component" value="Unassembled WGS sequence"/>
</dbReference>
<dbReference type="SUPFAM" id="SSF53756">
    <property type="entry name" value="UDP-Glycosyltransferase/glycogen phosphorylase"/>
    <property type="match status" value="1"/>
</dbReference>
<keyword evidence="3" id="KW-1185">Reference proteome</keyword>
<sequence>MIKGSRPRVLLVTRNMPPLWGGMEQLNWHMVDELSKRASVCLVGPVGSRQGIPDGVDVLEVALEPLPWFLLNALAKATKLARRWDPDIVLAGSGLTAPIAEFAARTSRAKSAAYVHGLDVAVDSMLYRKVWIPALRRLDCVVANSRATAQLAKVAGVNSAKIKVVNPGVTISHHRSEDVDRGVNLRAEKKWNDRPLLLSVGRLTNRKGLREFVVNVLPSILEHCPNALLVIVGGAPMNSLHAKAQTVESIQAAAASAGVADHLEFMGVVTDRVRLASIYQAADVHVFPVRDIPNDPEGFGMVAIEAAAHGLPTVAYATGGVVDAVAEGISGHLVPSGDGRAFADAVLALLSRPLPGEGIQDFANHFDWSCFGKKISTALFGMLE</sequence>
<reference evidence="2 3" key="1">
    <citation type="submission" date="2018-07" db="EMBL/GenBank/DDBJ databases">
        <title>Dyella monticola sp. nov. and Dyella psychrodurans sp. nov. isolated from monsoon evergreen broad-leaved forest soil of Dinghu Mountain, China.</title>
        <authorList>
            <person name="Gao Z."/>
            <person name="Qiu L."/>
        </authorList>
    </citation>
    <scope>NUCLEOTIDE SEQUENCE [LARGE SCALE GENOMIC DNA]</scope>
    <source>
        <strain evidence="2 3">4G-K06</strain>
    </source>
</reference>
<name>A0A370X887_9GAMM</name>
<dbReference type="AlphaFoldDB" id="A0A370X887"/>
<gene>
    <name evidence="2" type="ORF">DWU98_00675</name>
</gene>
<feature type="domain" description="Glycosyltransferase subfamily 4-like N-terminal" evidence="1">
    <location>
        <begin position="20"/>
        <end position="171"/>
    </location>
</feature>
<dbReference type="Pfam" id="PF13692">
    <property type="entry name" value="Glyco_trans_1_4"/>
    <property type="match status" value="1"/>
</dbReference>
<dbReference type="CDD" id="cd03801">
    <property type="entry name" value="GT4_PimA-like"/>
    <property type="match status" value="1"/>
</dbReference>
<accession>A0A370X887</accession>
<evidence type="ECO:0000313" key="2">
    <source>
        <dbReference type="EMBL" id="RDS84522.1"/>
    </source>
</evidence>
<dbReference type="Gene3D" id="3.40.50.2000">
    <property type="entry name" value="Glycogen Phosphorylase B"/>
    <property type="match status" value="2"/>
</dbReference>
<keyword evidence="2" id="KW-0808">Transferase</keyword>
<proteinExistence type="predicted"/>
<dbReference type="OrthoDB" id="4611853at2"/>
<comment type="caution">
    <text evidence="2">The sequence shown here is derived from an EMBL/GenBank/DDBJ whole genome shotgun (WGS) entry which is preliminary data.</text>
</comment>
<organism evidence="2 3">
    <name type="scientific">Dyella monticola</name>
    <dbReference type="NCBI Taxonomy" id="1927958"/>
    <lineage>
        <taxon>Bacteria</taxon>
        <taxon>Pseudomonadati</taxon>
        <taxon>Pseudomonadota</taxon>
        <taxon>Gammaproteobacteria</taxon>
        <taxon>Lysobacterales</taxon>
        <taxon>Rhodanobacteraceae</taxon>
        <taxon>Dyella</taxon>
    </lineage>
</organism>
<dbReference type="GO" id="GO:0016757">
    <property type="term" value="F:glycosyltransferase activity"/>
    <property type="evidence" value="ECO:0007669"/>
    <property type="project" value="UniProtKB-ARBA"/>
</dbReference>
<evidence type="ECO:0000313" key="3">
    <source>
        <dbReference type="Proteomes" id="UP000254258"/>
    </source>
</evidence>
<dbReference type="EMBL" id="QRBE01000001">
    <property type="protein sequence ID" value="RDS84522.1"/>
    <property type="molecule type" value="Genomic_DNA"/>
</dbReference>
<dbReference type="InterPro" id="IPR028098">
    <property type="entry name" value="Glyco_trans_4-like_N"/>
</dbReference>
<protein>
    <submittedName>
        <fullName evidence="2">Glycosyltransferase family 1 protein</fullName>
    </submittedName>
</protein>
<dbReference type="Pfam" id="PF13439">
    <property type="entry name" value="Glyco_transf_4"/>
    <property type="match status" value="1"/>
</dbReference>
<dbReference type="PANTHER" id="PTHR45947:SF3">
    <property type="entry name" value="SULFOQUINOVOSYL TRANSFERASE SQD2"/>
    <property type="match status" value="1"/>
</dbReference>
<dbReference type="PANTHER" id="PTHR45947">
    <property type="entry name" value="SULFOQUINOVOSYL TRANSFERASE SQD2"/>
    <property type="match status" value="1"/>
</dbReference>